<dbReference type="PATRIC" id="fig|1758689.4.peg.2521"/>
<dbReference type="AlphaFoldDB" id="A0A1B1NEI5"/>
<keyword evidence="5 6" id="KW-0472">Membrane</keyword>
<proteinExistence type="predicted"/>
<reference evidence="7 8" key="1">
    <citation type="submission" date="2016-03" db="EMBL/GenBank/DDBJ databases">
        <title>Shallow-sea hydrothermal system.</title>
        <authorList>
            <person name="Tang K."/>
        </authorList>
    </citation>
    <scope>NUCLEOTIDE SEQUENCE [LARGE SCALE GENOMIC DNA]</scope>
    <source>
        <strain evidence="7 8">JLT9</strain>
    </source>
</reference>
<name>A0A1B1NEI5_9MICO</name>
<evidence type="ECO:0000256" key="5">
    <source>
        <dbReference type="ARBA" id="ARBA00023136"/>
    </source>
</evidence>
<evidence type="ECO:0000256" key="4">
    <source>
        <dbReference type="ARBA" id="ARBA00022989"/>
    </source>
</evidence>
<dbReference type="STRING" id="1758689.SGUI_2415"/>
<feature type="transmembrane region" description="Helical" evidence="6">
    <location>
        <begin position="76"/>
        <end position="97"/>
    </location>
</feature>
<dbReference type="EMBL" id="CP014989">
    <property type="protein sequence ID" value="ANS79811.1"/>
    <property type="molecule type" value="Genomic_DNA"/>
</dbReference>
<accession>A0A1B1NEI5</accession>
<dbReference type="GO" id="GO:0005886">
    <property type="term" value="C:plasma membrane"/>
    <property type="evidence" value="ECO:0007669"/>
    <property type="project" value="UniProtKB-SubCell"/>
</dbReference>
<feature type="transmembrane region" description="Helical" evidence="6">
    <location>
        <begin position="109"/>
        <end position="131"/>
    </location>
</feature>
<feature type="transmembrane region" description="Helical" evidence="6">
    <location>
        <begin position="164"/>
        <end position="186"/>
    </location>
</feature>
<organism evidence="7 8">
    <name type="scientific">Serinicoccus hydrothermalis</name>
    <dbReference type="NCBI Taxonomy" id="1758689"/>
    <lineage>
        <taxon>Bacteria</taxon>
        <taxon>Bacillati</taxon>
        <taxon>Actinomycetota</taxon>
        <taxon>Actinomycetes</taxon>
        <taxon>Micrococcales</taxon>
        <taxon>Ornithinimicrobiaceae</taxon>
        <taxon>Serinicoccus</taxon>
    </lineage>
</organism>
<gene>
    <name evidence="7" type="ORF">SGUI_2415</name>
</gene>
<evidence type="ECO:0000313" key="8">
    <source>
        <dbReference type="Proteomes" id="UP000092482"/>
    </source>
</evidence>
<sequence>MAVLLSLNQTAVRVLIDRGVGVQELGVFAATAYLVRLGTIVAQSLGQARAPELRAAAANHDFGAVARQGLVSAGHAALLGVVTAGVMLVVGPAVMVLGFGEAFEPSRALIGAIFAAGIPLFASTSLAMATVGMGERGLYLCAVAISLVSTVVLVSFLVPEWGVVGAAWGWAGGESIKTLLLVGIALRRLRSGQDPSRVGG</sequence>
<evidence type="ECO:0000256" key="6">
    <source>
        <dbReference type="SAM" id="Phobius"/>
    </source>
</evidence>
<keyword evidence="3 6" id="KW-0812">Transmembrane</keyword>
<dbReference type="KEGG" id="serj:SGUI_2415"/>
<evidence type="ECO:0000313" key="7">
    <source>
        <dbReference type="EMBL" id="ANS79811.1"/>
    </source>
</evidence>
<dbReference type="InterPro" id="IPR050833">
    <property type="entry name" value="Poly_Biosynth_Transport"/>
</dbReference>
<keyword evidence="2" id="KW-1003">Cell membrane</keyword>
<dbReference type="Proteomes" id="UP000092482">
    <property type="component" value="Chromosome"/>
</dbReference>
<evidence type="ECO:0000256" key="3">
    <source>
        <dbReference type="ARBA" id="ARBA00022692"/>
    </source>
</evidence>
<comment type="subcellular location">
    <subcellularLocation>
        <location evidence="1">Cell membrane</location>
        <topology evidence="1">Multi-pass membrane protein</topology>
    </subcellularLocation>
</comment>
<evidence type="ECO:0000256" key="2">
    <source>
        <dbReference type="ARBA" id="ARBA00022475"/>
    </source>
</evidence>
<dbReference type="PANTHER" id="PTHR30250:SF11">
    <property type="entry name" value="O-ANTIGEN TRANSPORTER-RELATED"/>
    <property type="match status" value="1"/>
</dbReference>
<evidence type="ECO:0000256" key="1">
    <source>
        <dbReference type="ARBA" id="ARBA00004651"/>
    </source>
</evidence>
<feature type="transmembrane region" description="Helical" evidence="6">
    <location>
        <begin position="138"/>
        <end position="158"/>
    </location>
</feature>
<keyword evidence="8" id="KW-1185">Reference proteome</keyword>
<keyword evidence="4 6" id="KW-1133">Transmembrane helix</keyword>
<dbReference type="PANTHER" id="PTHR30250">
    <property type="entry name" value="PST FAMILY PREDICTED COLANIC ACID TRANSPORTER"/>
    <property type="match status" value="1"/>
</dbReference>
<protein>
    <submittedName>
        <fullName evidence="7">Uncharacterized protein</fullName>
    </submittedName>
</protein>